<dbReference type="AlphaFoldDB" id="A0A0A9FET8"/>
<reference evidence="1" key="1">
    <citation type="submission" date="2014-09" db="EMBL/GenBank/DDBJ databases">
        <authorList>
            <person name="Magalhaes I.L.F."/>
            <person name="Oliveira U."/>
            <person name="Santos F.R."/>
            <person name="Vidigal T.H.D.A."/>
            <person name="Brescovit A.D."/>
            <person name="Santos A.J."/>
        </authorList>
    </citation>
    <scope>NUCLEOTIDE SEQUENCE</scope>
    <source>
        <tissue evidence="1">Shoot tissue taken approximately 20 cm above the soil surface</tissue>
    </source>
</reference>
<sequence length="23" mass="2635">MVNLTLSSLICRQYLLNVLCQLP</sequence>
<organism evidence="1">
    <name type="scientific">Arundo donax</name>
    <name type="common">Giant reed</name>
    <name type="synonym">Donax arundinaceus</name>
    <dbReference type="NCBI Taxonomy" id="35708"/>
    <lineage>
        <taxon>Eukaryota</taxon>
        <taxon>Viridiplantae</taxon>
        <taxon>Streptophyta</taxon>
        <taxon>Embryophyta</taxon>
        <taxon>Tracheophyta</taxon>
        <taxon>Spermatophyta</taxon>
        <taxon>Magnoliopsida</taxon>
        <taxon>Liliopsida</taxon>
        <taxon>Poales</taxon>
        <taxon>Poaceae</taxon>
        <taxon>PACMAD clade</taxon>
        <taxon>Arundinoideae</taxon>
        <taxon>Arundineae</taxon>
        <taxon>Arundo</taxon>
    </lineage>
</organism>
<name>A0A0A9FET8_ARUDO</name>
<proteinExistence type="predicted"/>
<dbReference type="EMBL" id="GBRH01187019">
    <property type="protein sequence ID" value="JAE10877.1"/>
    <property type="molecule type" value="Transcribed_RNA"/>
</dbReference>
<protein>
    <submittedName>
        <fullName evidence="1">Uncharacterized protein</fullName>
    </submittedName>
</protein>
<evidence type="ECO:0000313" key="1">
    <source>
        <dbReference type="EMBL" id="JAE10877.1"/>
    </source>
</evidence>
<accession>A0A0A9FET8</accession>
<reference evidence="1" key="2">
    <citation type="journal article" date="2015" name="Data Brief">
        <title>Shoot transcriptome of the giant reed, Arundo donax.</title>
        <authorList>
            <person name="Barrero R.A."/>
            <person name="Guerrero F.D."/>
            <person name="Moolhuijzen P."/>
            <person name="Goolsby J.A."/>
            <person name="Tidwell J."/>
            <person name="Bellgard S.E."/>
            <person name="Bellgard M.I."/>
        </authorList>
    </citation>
    <scope>NUCLEOTIDE SEQUENCE</scope>
    <source>
        <tissue evidence="1">Shoot tissue taken approximately 20 cm above the soil surface</tissue>
    </source>
</reference>